<gene>
    <name evidence="1" type="ORF">D0435_10975</name>
</gene>
<reference evidence="1 2" key="1">
    <citation type="submission" date="2018-08" db="EMBL/GenBank/DDBJ databases">
        <title>Murine metabolic-syndrome-specific gut microbial biobank.</title>
        <authorList>
            <person name="Liu C."/>
        </authorList>
    </citation>
    <scope>NUCLEOTIDE SEQUENCE [LARGE SCALE GENOMIC DNA]</scope>
    <source>
        <strain evidence="1 2">28</strain>
    </source>
</reference>
<dbReference type="Proteomes" id="UP000446866">
    <property type="component" value="Unassembled WGS sequence"/>
</dbReference>
<evidence type="ECO:0000313" key="1">
    <source>
        <dbReference type="EMBL" id="NBH62175.1"/>
    </source>
</evidence>
<keyword evidence="2" id="KW-1185">Reference proteome</keyword>
<organism evidence="1 2">
    <name type="scientific">Anaerotruncus colihominis</name>
    <dbReference type="NCBI Taxonomy" id="169435"/>
    <lineage>
        <taxon>Bacteria</taxon>
        <taxon>Bacillati</taxon>
        <taxon>Bacillota</taxon>
        <taxon>Clostridia</taxon>
        <taxon>Eubacteriales</taxon>
        <taxon>Oscillospiraceae</taxon>
        <taxon>Anaerotruncus</taxon>
    </lineage>
</organism>
<protein>
    <submittedName>
        <fullName evidence="1">Uncharacterized protein</fullName>
    </submittedName>
</protein>
<accession>A0A845QLZ9</accession>
<evidence type="ECO:0000313" key="2">
    <source>
        <dbReference type="Proteomes" id="UP000446866"/>
    </source>
</evidence>
<dbReference type="AlphaFoldDB" id="A0A845QLZ9"/>
<dbReference type="EMBL" id="QXWK01000020">
    <property type="protein sequence ID" value="NBH62175.1"/>
    <property type="molecule type" value="Genomic_DNA"/>
</dbReference>
<proteinExistence type="predicted"/>
<comment type="caution">
    <text evidence="1">The sequence shown here is derived from an EMBL/GenBank/DDBJ whole genome shotgun (WGS) entry which is preliminary data.</text>
</comment>
<name>A0A845QLZ9_9FIRM</name>
<sequence length="59" mass="6755">MEGGDSDAVFAHHCLQELHIRPSEYLQMGRQEKAFVIASIELRAESEKKATEKAKRKRV</sequence>